<dbReference type="SUPFAM" id="SSF48452">
    <property type="entry name" value="TPR-like"/>
    <property type="match status" value="2"/>
</dbReference>
<proteinExistence type="predicted"/>
<keyword evidence="6" id="KW-0175">Coiled coil</keyword>
<dbReference type="PANTHER" id="PTHR42878">
    <property type="entry name" value="TWO-COMPONENT HISTIDINE KINASE"/>
    <property type="match status" value="1"/>
</dbReference>
<evidence type="ECO:0000256" key="3">
    <source>
        <dbReference type="ARBA" id="ARBA00022679"/>
    </source>
</evidence>
<dbReference type="SMART" id="SM00028">
    <property type="entry name" value="TPR"/>
    <property type="match status" value="8"/>
</dbReference>
<feature type="repeat" description="TPR" evidence="5">
    <location>
        <begin position="279"/>
        <end position="312"/>
    </location>
</feature>
<evidence type="ECO:0000256" key="2">
    <source>
        <dbReference type="ARBA" id="ARBA00012438"/>
    </source>
</evidence>
<dbReference type="GO" id="GO:0007234">
    <property type="term" value="P:osmosensory signaling via phosphorelay pathway"/>
    <property type="evidence" value="ECO:0007669"/>
    <property type="project" value="TreeGrafter"/>
</dbReference>
<keyword evidence="7" id="KW-0812">Transmembrane</keyword>
<dbReference type="GO" id="GO:0000155">
    <property type="term" value="F:phosphorelay sensor kinase activity"/>
    <property type="evidence" value="ECO:0007669"/>
    <property type="project" value="InterPro"/>
</dbReference>
<dbReference type="InterPro" id="IPR019734">
    <property type="entry name" value="TPR_rpt"/>
</dbReference>
<dbReference type="PROSITE" id="PS50005">
    <property type="entry name" value="TPR"/>
    <property type="match status" value="3"/>
</dbReference>
<feature type="domain" description="Histidine kinase" evidence="9">
    <location>
        <begin position="676"/>
        <end position="886"/>
    </location>
</feature>
<dbReference type="Pfam" id="PF13181">
    <property type="entry name" value="TPR_8"/>
    <property type="match status" value="1"/>
</dbReference>
<dbReference type="AlphaFoldDB" id="A0A1T5M4M7"/>
<dbReference type="Pfam" id="PF13424">
    <property type="entry name" value="TPR_12"/>
    <property type="match status" value="2"/>
</dbReference>
<keyword evidence="7" id="KW-0472">Membrane</keyword>
<dbReference type="InterPro" id="IPR003594">
    <property type="entry name" value="HATPase_dom"/>
</dbReference>
<evidence type="ECO:0000256" key="1">
    <source>
        <dbReference type="ARBA" id="ARBA00000085"/>
    </source>
</evidence>
<keyword evidence="8" id="KW-0732">Signal</keyword>
<evidence type="ECO:0000313" key="10">
    <source>
        <dbReference type="EMBL" id="SKC83075.1"/>
    </source>
</evidence>
<name>A0A1T5M4M7_9BACT</name>
<sequence>MKRLSIVLVCLFFSGLHAFGQKAMVDSLLQVLNSTKRTIDRVELLCEISSASYNYDVVQGHLYAEKACEEAKSIDYKKGLRHALILNGFYHQDVGEYTAALQLYREAYSLPIPDDDFLAYGYVMTGNLYRVIAKYDSSAYFYSKALNVLNQIHSEEYLAYTYKSMSRLYMIQWKNKEAEESLKKAISLYERKSSTRNVADAGFLLSKVYRNLTEYTTASEYINKSCVVAQALNDDFLQLQCLINDGELKTNKGEYTNALNLFFKALKMLEQKNVPSLSLTVYYNIGAVYEEQGQNDLALRYFFEALKISEKLADKHECAKILSSVSWIYKNQFNFRLAHEYIDKSLALRQEIKDEHGISNCYNVLGLIYFQESKYSLALEYLEKSLAIRKRIDHRQGVSATLFNLGLVYEGQKNYKEALRYQQEALAMDESIGNKFGLGVSYNSIGSLYTALGNLAAASDYLSKAQRIGEEIQSKTLLMNNKFYWSKYYEAKGDFRKALMEHQEYSSLNDSLYSENSAGRLAELQALYQVEKKDQEIVMLNQQRELQKNKIDIQESQINLQNTVILFVITGIILISVLAIKSYRYNHQIRKANRSITEQKEEIQAQSEELTEANQRLVKLNDELIEKTEEIQAQSEELRETNEMIVEINQDLDETVSRRTAQLNEAYKELDTFFYRSSHDFRRPLTTFMGLAEVANVTVKDQNALELFDKVRETAKSLDKMLVKLQSISDVGTQQLVYKEVLIEEIFLNICDDFREELLAKGIKTSCEVTLQESLVSYPAMILIIFENLVENAINFSTPVDPFIHLHVYQEGDQCVMTIEDNGQGILKEYQERVFEMYFRGSDRSKGNGLGLYIVRKAIEKLNGTIRLETNLHVGSKFIIRLPISYQESILSSRFKI</sequence>
<feature type="transmembrane region" description="Helical" evidence="7">
    <location>
        <begin position="564"/>
        <end position="583"/>
    </location>
</feature>
<dbReference type="Gene3D" id="3.30.565.10">
    <property type="entry name" value="Histidine kinase-like ATPase, C-terminal domain"/>
    <property type="match status" value="1"/>
</dbReference>
<feature type="signal peptide" evidence="8">
    <location>
        <begin position="1"/>
        <end position="18"/>
    </location>
</feature>
<keyword evidence="4 10" id="KW-0418">Kinase</keyword>
<dbReference type="Pfam" id="PF02518">
    <property type="entry name" value="HATPase_c"/>
    <property type="match status" value="1"/>
</dbReference>
<dbReference type="EMBL" id="FUZU01000003">
    <property type="protein sequence ID" value="SKC83075.1"/>
    <property type="molecule type" value="Genomic_DNA"/>
</dbReference>
<feature type="repeat" description="TPR" evidence="5">
    <location>
        <begin position="359"/>
        <end position="392"/>
    </location>
</feature>
<dbReference type="InterPro" id="IPR011990">
    <property type="entry name" value="TPR-like_helical_dom_sf"/>
</dbReference>
<organism evidence="10 11">
    <name type="scientific">Ohtaekwangia koreensis</name>
    <dbReference type="NCBI Taxonomy" id="688867"/>
    <lineage>
        <taxon>Bacteria</taxon>
        <taxon>Pseudomonadati</taxon>
        <taxon>Bacteroidota</taxon>
        <taxon>Cytophagia</taxon>
        <taxon>Cytophagales</taxon>
        <taxon>Fulvivirgaceae</taxon>
        <taxon>Ohtaekwangia</taxon>
    </lineage>
</organism>
<evidence type="ECO:0000256" key="6">
    <source>
        <dbReference type="SAM" id="Coils"/>
    </source>
</evidence>
<feature type="repeat" description="TPR" evidence="5">
    <location>
        <begin position="399"/>
        <end position="432"/>
    </location>
</feature>
<feature type="chain" id="PRO_5013227988" description="histidine kinase" evidence="8">
    <location>
        <begin position="19"/>
        <end position="897"/>
    </location>
</feature>
<keyword evidence="5" id="KW-0802">TPR repeat</keyword>
<dbReference type="PROSITE" id="PS50109">
    <property type="entry name" value="HIS_KIN"/>
    <property type="match status" value="1"/>
</dbReference>
<dbReference type="GO" id="GO:0030295">
    <property type="term" value="F:protein kinase activator activity"/>
    <property type="evidence" value="ECO:0007669"/>
    <property type="project" value="TreeGrafter"/>
</dbReference>
<dbReference type="SUPFAM" id="SSF55874">
    <property type="entry name" value="ATPase domain of HSP90 chaperone/DNA topoisomerase II/histidine kinase"/>
    <property type="match status" value="1"/>
</dbReference>
<dbReference type="InterPro" id="IPR036890">
    <property type="entry name" value="HATPase_C_sf"/>
</dbReference>
<dbReference type="GO" id="GO:0000156">
    <property type="term" value="F:phosphorelay response regulator activity"/>
    <property type="evidence" value="ECO:0007669"/>
    <property type="project" value="TreeGrafter"/>
</dbReference>
<dbReference type="Gene3D" id="1.10.287.130">
    <property type="match status" value="1"/>
</dbReference>
<dbReference type="OrthoDB" id="9803982at2"/>
<dbReference type="Proteomes" id="UP000190961">
    <property type="component" value="Unassembled WGS sequence"/>
</dbReference>
<gene>
    <name evidence="10" type="ORF">SAMN05660236_4357</name>
</gene>
<evidence type="ECO:0000313" key="11">
    <source>
        <dbReference type="Proteomes" id="UP000190961"/>
    </source>
</evidence>
<feature type="coiled-coil region" evidence="6">
    <location>
        <begin position="586"/>
        <end position="651"/>
    </location>
</feature>
<keyword evidence="7" id="KW-1133">Transmembrane helix</keyword>
<keyword evidence="11" id="KW-1185">Reference proteome</keyword>
<reference evidence="10 11" key="1">
    <citation type="submission" date="2017-02" db="EMBL/GenBank/DDBJ databases">
        <authorList>
            <person name="Peterson S.W."/>
        </authorList>
    </citation>
    <scope>NUCLEOTIDE SEQUENCE [LARGE SCALE GENOMIC DNA]</scope>
    <source>
        <strain evidence="10 11">DSM 25262</strain>
    </source>
</reference>
<dbReference type="STRING" id="688867.SAMN05660236_4357"/>
<dbReference type="Gene3D" id="1.25.40.10">
    <property type="entry name" value="Tetratricopeptide repeat domain"/>
    <property type="match status" value="3"/>
</dbReference>
<comment type="catalytic activity">
    <reaction evidence="1">
        <text>ATP + protein L-histidine = ADP + protein N-phospho-L-histidine.</text>
        <dbReference type="EC" id="2.7.13.3"/>
    </reaction>
</comment>
<dbReference type="InterPro" id="IPR050351">
    <property type="entry name" value="BphY/WalK/GraS-like"/>
</dbReference>
<dbReference type="InterPro" id="IPR005467">
    <property type="entry name" value="His_kinase_dom"/>
</dbReference>
<dbReference type="PRINTS" id="PR00344">
    <property type="entry name" value="BCTRLSENSOR"/>
</dbReference>
<dbReference type="InterPro" id="IPR036097">
    <property type="entry name" value="HisK_dim/P_sf"/>
</dbReference>
<evidence type="ECO:0000256" key="7">
    <source>
        <dbReference type="SAM" id="Phobius"/>
    </source>
</evidence>
<accession>A0A1T5M4M7</accession>
<evidence type="ECO:0000259" key="9">
    <source>
        <dbReference type="PROSITE" id="PS50109"/>
    </source>
</evidence>
<dbReference type="EC" id="2.7.13.3" evidence="2"/>
<dbReference type="SMART" id="SM00387">
    <property type="entry name" value="HATPase_c"/>
    <property type="match status" value="1"/>
</dbReference>
<keyword evidence="3" id="KW-0808">Transferase</keyword>
<dbReference type="SUPFAM" id="SSF47384">
    <property type="entry name" value="Homodimeric domain of signal transducing histidine kinase"/>
    <property type="match status" value="1"/>
</dbReference>
<dbReference type="PANTHER" id="PTHR42878:SF15">
    <property type="entry name" value="BACTERIOPHYTOCHROME"/>
    <property type="match status" value="1"/>
</dbReference>
<dbReference type="PROSITE" id="PS50293">
    <property type="entry name" value="TPR_REGION"/>
    <property type="match status" value="1"/>
</dbReference>
<evidence type="ECO:0000256" key="4">
    <source>
        <dbReference type="ARBA" id="ARBA00022777"/>
    </source>
</evidence>
<protein>
    <recommendedName>
        <fullName evidence="2">histidine kinase</fullName>
        <ecNumber evidence="2">2.7.13.3</ecNumber>
    </recommendedName>
</protein>
<evidence type="ECO:0000256" key="5">
    <source>
        <dbReference type="PROSITE-ProRule" id="PRU00339"/>
    </source>
</evidence>
<evidence type="ECO:0000256" key="8">
    <source>
        <dbReference type="SAM" id="SignalP"/>
    </source>
</evidence>
<dbReference type="RefSeq" id="WP_079688890.1">
    <property type="nucleotide sequence ID" value="NZ_FUZU01000003.1"/>
</dbReference>
<dbReference type="InterPro" id="IPR004358">
    <property type="entry name" value="Sig_transdc_His_kin-like_C"/>
</dbReference>